<dbReference type="GO" id="GO:0008270">
    <property type="term" value="F:zinc ion binding"/>
    <property type="evidence" value="ECO:0007669"/>
    <property type="project" value="UniProtKB-KW"/>
</dbReference>
<keyword evidence="4" id="KW-0238">DNA-binding</keyword>
<proteinExistence type="predicted"/>
<reference evidence="6 7" key="1">
    <citation type="journal article" date="2024" name="Insects">
        <title>An Improved Chromosome-Level Genome Assembly of the Firefly Pyrocoelia pectoralis.</title>
        <authorList>
            <person name="Fu X."/>
            <person name="Meyer-Rochow V.B."/>
            <person name="Ballantyne L."/>
            <person name="Zhu X."/>
        </authorList>
    </citation>
    <scope>NUCLEOTIDE SEQUENCE [LARGE SCALE GENOMIC DNA]</scope>
    <source>
        <strain evidence="6">XCY_ONT2</strain>
    </source>
</reference>
<dbReference type="EMBL" id="JAVRBK010000009">
    <property type="protein sequence ID" value="KAK5639648.1"/>
    <property type="molecule type" value="Genomic_DNA"/>
</dbReference>
<keyword evidence="2" id="KW-0863">Zinc-finger</keyword>
<evidence type="ECO:0000259" key="5">
    <source>
        <dbReference type="Pfam" id="PF05485"/>
    </source>
</evidence>
<evidence type="ECO:0000313" key="6">
    <source>
        <dbReference type="EMBL" id="KAK5639648.1"/>
    </source>
</evidence>
<organism evidence="6 7">
    <name type="scientific">Pyrocoelia pectoralis</name>
    <dbReference type="NCBI Taxonomy" id="417401"/>
    <lineage>
        <taxon>Eukaryota</taxon>
        <taxon>Metazoa</taxon>
        <taxon>Ecdysozoa</taxon>
        <taxon>Arthropoda</taxon>
        <taxon>Hexapoda</taxon>
        <taxon>Insecta</taxon>
        <taxon>Pterygota</taxon>
        <taxon>Neoptera</taxon>
        <taxon>Endopterygota</taxon>
        <taxon>Coleoptera</taxon>
        <taxon>Polyphaga</taxon>
        <taxon>Elateriformia</taxon>
        <taxon>Elateroidea</taxon>
        <taxon>Lampyridae</taxon>
        <taxon>Lampyrinae</taxon>
        <taxon>Pyrocoelia</taxon>
    </lineage>
</organism>
<evidence type="ECO:0000256" key="3">
    <source>
        <dbReference type="ARBA" id="ARBA00022833"/>
    </source>
</evidence>
<dbReference type="AlphaFoldDB" id="A0AAN7V5W6"/>
<dbReference type="InterPro" id="IPR006612">
    <property type="entry name" value="THAP_Znf"/>
</dbReference>
<dbReference type="Proteomes" id="UP001329430">
    <property type="component" value="Chromosome 9"/>
</dbReference>
<evidence type="ECO:0000256" key="4">
    <source>
        <dbReference type="ARBA" id="ARBA00023125"/>
    </source>
</evidence>
<sequence length="172" mass="20563">MRDWKKRYYLIPSERDKRGRILEERVKRREYWIQALHRADLTETKIKNMRICSDHFLSGKPAEFGDTSHPDYIPRLKMGYKTTNSSAHSVGSRYERLKKRNLNKKITLQKKNLEDESFEHVHVESENVNTRVDENETDKIVQTDISNEEMVSYGKLSIEVKYLNDQLYTYKC</sequence>
<dbReference type="GO" id="GO:0003677">
    <property type="term" value="F:DNA binding"/>
    <property type="evidence" value="ECO:0007669"/>
    <property type="project" value="UniProtKB-KW"/>
</dbReference>
<keyword evidence="7" id="KW-1185">Reference proteome</keyword>
<gene>
    <name evidence="6" type="ORF">RI129_012140</name>
</gene>
<name>A0AAN7V5W6_9COLE</name>
<evidence type="ECO:0000256" key="1">
    <source>
        <dbReference type="ARBA" id="ARBA00022723"/>
    </source>
</evidence>
<evidence type="ECO:0000256" key="2">
    <source>
        <dbReference type="ARBA" id="ARBA00022771"/>
    </source>
</evidence>
<dbReference type="SUPFAM" id="SSF57716">
    <property type="entry name" value="Glucocorticoid receptor-like (DNA-binding domain)"/>
    <property type="match status" value="1"/>
</dbReference>
<feature type="domain" description="THAP-type" evidence="5">
    <location>
        <begin position="26"/>
        <end position="59"/>
    </location>
</feature>
<dbReference type="Pfam" id="PF05485">
    <property type="entry name" value="THAP"/>
    <property type="match status" value="1"/>
</dbReference>
<comment type="caution">
    <text evidence="6">The sequence shown here is derived from an EMBL/GenBank/DDBJ whole genome shotgun (WGS) entry which is preliminary data.</text>
</comment>
<keyword evidence="3" id="KW-0862">Zinc</keyword>
<accession>A0AAN7V5W6</accession>
<keyword evidence="1" id="KW-0479">Metal-binding</keyword>
<protein>
    <recommendedName>
        <fullName evidence="5">THAP-type domain-containing protein</fullName>
    </recommendedName>
</protein>
<evidence type="ECO:0000313" key="7">
    <source>
        <dbReference type="Proteomes" id="UP001329430"/>
    </source>
</evidence>